<evidence type="ECO:0000256" key="1">
    <source>
        <dbReference type="SAM" id="MobiDB-lite"/>
    </source>
</evidence>
<reference evidence="3 4" key="1">
    <citation type="submission" date="2019-09" db="EMBL/GenBank/DDBJ databases">
        <authorList>
            <person name="Ou C."/>
        </authorList>
    </citation>
    <scope>NUCLEOTIDE SEQUENCE [LARGE SCALE GENOMIC DNA]</scope>
    <source>
        <strain evidence="3">S2</strain>
        <tissue evidence="3">Leaf</tissue>
    </source>
</reference>
<dbReference type="EMBL" id="SMOL01000451">
    <property type="protein sequence ID" value="KAB2614284.1"/>
    <property type="molecule type" value="Genomic_DNA"/>
</dbReference>
<dbReference type="Proteomes" id="UP000327157">
    <property type="component" value="Unassembled WGS sequence"/>
</dbReference>
<dbReference type="AlphaFoldDB" id="A0A5N5GU78"/>
<sequence>MEPKTNEAFIPSPSPPSLSLSLSLSLSENCNSQRADMGGDGRVTGEQEEDSSLSEDSSQLSSQLLRNRVSMNMEDAAVDEQPGPCFQEFCGVGSQISSASLDFEADQRMENVYRKILQSYDDLRIRSKDLEEAKSKILSYTPGAWIDRVGAVKPRDYDVPNTTTVLLVGPKGSGKSSLVNRISKVFEDDKFASERAQVSYNSSIGDGTFFLHEYMIPRCSSSFCLYDTRSLSDNSPENIKILKHWMEHGVRHGELVVRDSDSPSLRNTMMYKDRDDDYLSSEIKNVNFVIFVVNGLSVLKSMESDEDAETQYTELIASAFKSRYLAFKDDKPLLVVTHGDLLSLDERARIRVHLGELLGIPPTTQIFDIPESSDAVTQLTIVDMIRYSLEHAEKNLPRKRKVETLSLLSCMLLLLFLSIAIMIMYAPANILQHGYCPSPQAHVHNNPTPPSPPSSTSLQEHIQHDSSAEEHIDSSPLPRVDLQNIRIDWSKIRHLWLDDRIEWSKIRHLWLDE</sequence>
<evidence type="ECO:0000313" key="3">
    <source>
        <dbReference type="EMBL" id="KAB2614284.1"/>
    </source>
</evidence>
<feature type="compositionally biased region" description="Basic and acidic residues" evidence="1">
    <location>
        <begin position="461"/>
        <end position="473"/>
    </location>
</feature>
<dbReference type="PANTHER" id="PTHR14241:SF32">
    <property type="entry name" value="VWFA DOMAIN-CONTAINING PROTEIN-RELATED"/>
    <property type="match status" value="1"/>
</dbReference>
<evidence type="ECO:0000256" key="2">
    <source>
        <dbReference type="SAM" id="Phobius"/>
    </source>
</evidence>
<dbReference type="OrthoDB" id="25620at2759"/>
<keyword evidence="2" id="KW-0812">Transmembrane</keyword>
<dbReference type="Gene3D" id="3.40.50.300">
    <property type="entry name" value="P-loop containing nucleotide triphosphate hydrolases"/>
    <property type="match status" value="1"/>
</dbReference>
<reference evidence="3 4" key="2">
    <citation type="submission" date="2019-11" db="EMBL/GenBank/DDBJ databases">
        <title>A de novo genome assembly of a pear dwarfing rootstock.</title>
        <authorList>
            <person name="Wang F."/>
            <person name="Wang J."/>
            <person name="Li S."/>
            <person name="Zhang Y."/>
            <person name="Fang M."/>
            <person name="Ma L."/>
            <person name="Zhao Y."/>
            <person name="Jiang S."/>
        </authorList>
    </citation>
    <scope>NUCLEOTIDE SEQUENCE [LARGE SCALE GENOMIC DNA]</scope>
    <source>
        <strain evidence="3">S2</strain>
        <tissue evidence="3">Leaf</tissue>
    </source>
</reference>
<comment type="caution">
    <text evidence="3">The sequence shown here is derived from an EMBL/GenBank/DDBJ whole genome shotgun (WGS) entry which is preliminary data.</text>
</comment>
<dbReference type="SUPFAM" id="SSF52540">
    <property type="entry name" value="P-loop containing nucleoside triphosphate hydrolases"/>
    <property type="match status" value="1"/>
</dbReference>
<protein>
    <recommendedName>
        <fullName evidence="5">G domain-containing protein</fullName>
    </recommendedName>
</protein>
<keyword evidence="2" id="KW-0472">Membrane</keyword>
<feature type="region of interest" description="Disordered" evidence="1">
    <location>
        <begin position="1"/>
        <end position="61"/>
    </location>
</feature>
<dbReference type="InterPro" id="IPR027417">
    <property type="entry name" value="P-loop_NTPase"/>
</dbReference>
<dbReference type="PANTHER" id="PTHR14241">
    <property type="entry name" value="INTERFERON-INDUCED PROTEIN 44"/>
    <property type="match status" value="1"/>
</dbReference>
<proteinExistence type="predicted"/>
<feature type="compositionally biased region" description="Low complexity" evidence="1">
    <location>
        <begin position="17"/>
        <end position="27"/>
    </location>
</feature>
<evidence type="ECO:0008006" key="5">
    <source>
        <dbReference type="Google" id="ProtNLM"/>
    </source>
</evidence>
<gene>
    <name evidence="3" type="ORF">D8674_039748</name>
</gene>
<evidence type="ECO:0000313" key="4">
    <source>
        <dbReference type="Proteomes" id="UP000327157"/>
    </source>
</evidence>
<keyword evidence="2" id="KW-1133">Transmembrane helix</keyword>
<keyword evidence="4" id="KW-1185">Reference proteome</keyword>
<feature type="region of interest" description="Disordered" evidence="1">
    <location>
        <begin position="441"/>
        <end position="474"/>
    </location>
</feature>
<feature type="transmembrane region" description="Helical" evidence="2">
    <location>
        <begin position="404"/>
        <end position="426"/>
    </location>
</feature>
<accession>A0A5N5GU78</accession>
<name>A0A5N5GU78_9ROSA</name>
<organism evidence="3 4">
    <name type="scientific">Pyrus ussuriensis x Pyrus communis</name>
    <dbReference type="NCBI Taxonomy" id="2448454"/>
    <lineage>
        <taxon>Eukaryota</taxon>
        <taxon>Viridiplantae</taxon>
        <taxon>Streptophyta</taxon>
        <taxon>Embryophyta</taxon>
        <taxon>Tracheophyta</taxon>
        <taxon>Spermatophyta</taxon>
        <taxon>Magnoliopsida</taxon>
        <taxon>eudicotyledons</taxon>
        <taxon>Gunneridae</taxon>
        <taxon>Pentapetalae</taxon>
        <taxon>rosids</taxon>
        <taxon>fabids</taxon>
        <taxon>Rosales</taxon>
        <taxon>Rosaceae</taxon>
        <taxon>Amygdaloideae</taxon>
        <taxon>Maleae</taxon>
        <taxon>Pyrus</taxon>
    </lineage>
</organism>